<name>A0A9D4BEM1_DREPO</name>
<proteinExistence type="predicted"/>
<protein>
    <submittedName>
        <fullName evidence="1">Uncharacterized protein</fullName>
    </submittedName>
</protein>
<reference evidence="1" key="1">
    <citation type="journal article" date="2019" name="bioRxiv">
        <title>The Genome of the Zebra Mussel, Dreissena polymorpha: A Resource for Invasive Species Research.</title>
        <authorList>
            <person name="McCartney M.A."/>
            <person name="Auch B."/>
            <person name="Kono T."/>
            <person name="Mallez S."/>
            <person name="Zhang Y."/>
            <person name="Obille A."/>
            <person name="Becker A."/>
            <person name="Abrahante J.E."/>
            <person name="Garbe J."/>
            <person name="Badalamenti J.P."/>
            <person name="Herman A."/>
            <person name="Mangelson H."/>
            <person name="Liachko I."/>
            <person name="Sullivan S."/>
            <person name="Sone E.D."/>
            <person name="Koren S."/>
            <person name="Silverstein K.A.T."/>
            <person name="Beckman K.B."/>
            <person name="Gohl D.M."/>
        </authorList>
    </citation>
    <scope>NUCLEOTIDE SEQUENCE</scope>
    <source>
        <strain evidence="1">Duluth1</strain>
        <tissue evidence="1">Whole animal</tissue>
    </source>
</reference>
<evidence type="ECO:0000313" key="2">
    <source>
        <dbReference type="Proteomes" id="UP000828390"/>
    </source>
</evidence>
<sequence>MNNIATELCTLGQPALDALMRISSFQEQSVPNRLLKEEDMAVLVDMFKGKKNRKKLQ</sequence>
<keyword evidence="2" id="KW-1185">Reference proteome</keyword>
<reference evidence="1" key="2">
    <citation type="submission" date="2020-11" db="EMBL/GenBank/DDBJ databases">
        <authorList>
            <person name="McCartney M.A."/>
            <person name="Auch B."/>
            <person name="Kono T."/>
            <person name="Mallez S."/>
            <person name="Becker A."/>
            <person name="Gohl D.M."/>
            <person name="Silverstein K.A.T."/>
            <person name="Koren S."/>
            <person name="Bechman K.B."/>
            <person name="Herman A."/>
            <person name="Abrahante J.E."/>
            <person name="Garbe J."/>
        </authorList>
    </citation>
    <scope>NUCLEOTIDE SEQUENCE</scope>
    <source>
        <strain evidence="1">Duluth1</strain>
        <tissue evidence="1">Whole animal</tissue>
    </source>
</reference>
<gene>
    <name evidence="1" type="ORF">DPMN_075125</name>
</gene>
<dbReference type="Proteomes" id="UP000828390">
    <property type="component" value="Unassembled WGS sequence"/>
</dbReference>
<comment type="caution">
    <text evidence="1">The sequence shown here is derived from an EMBL/GenBank/DDBJ whole genome shotgun (WGS) entry which is preliminary data.</text>
</comment>
<evidence type="ECO:0000313" key="1">
    <source>
        <dbReference type="EMBL" id="KAH3700155.1"/>
    </source>
</evidence>
<accession>A0A9D4BEM1</accession>
<dbReference type="AlphaFoldDB" id="A0A9D4BEM1"/>
<dbReference type="EMBL" id="JAIWYP010000015">
    <property type="protein sequence ID" value="KAH3700155.1"/>
    <property type="molecule type" value="Genomic_DNA"/>
</dbReference>
<organism evidence="1 2">
    <name type="scientific">Dreissena polymorpha</name>
    <name type="common">Zebra mussel</name>
    <name type="synonym">Mytilus polymorpha</name>
    <dbReference type="NCBI Taxonomy" id="45954"/>
    <lineage>
        <taxon>Eukaryota</taxon>
        <taxon>Metazoa</taxon>
        <taxon>Spiralia</taxon>
        <taxon>Lophotrochozoa</taxon>
        <taxon>Mollusca</taxon>
        <taxon>Bivalvia</taxon>
        <taxon>Autobranchia</taxon>
        <taxon>Heteroconchia</taxon>
        <taxon>Euheterodonta</taxon>
        <taxon>Imparidentia</taxon>
        <taxon>Neoheterodontei</taxon>
        <taxon>Myida</taxon>
        <taxon>Dreissenoidea</taxon>
        <taxon>Dreissenidae</taxon>
        <taxon>Dreissena</taxon>
    </lineage>
</organism>